<sequence length="109" mass="12951">MVSMKCYETPCLRCLPSIKFKWFLRQERSVEQVQKHWALNSPGREEIASFYFYSYVQDLQNTPQNAQIRCRDLRPLCLECSLSLNHEVTALFGQFLPQIVIGKRAFWHH</sequence>
<proteinExistence type="predicted"/>
<gene>
    <name evidence="1" type="ORF">PODLI_1B007155</name>
</gene>
<evidence type="ECO:0000313" key="2">
    <source>
        <dbReference type="Proteomes" id="UP001178461"/>
    </source>
</evidence>
<dbReference type="EMBL" id="OX395142">
    <property type="protein sequence ID" value="CAI5796714.1"/>
    <property type="molecule type" value="Genomic_DNA"/>
</dbReference>
<dbReference type="Proteomes" id="UP001178461">
    <property type="component" value="Chromosome 17"/>
</dbReference>
<evidence type="ECO:0000313" key="1">
    <source>
        <dbReference type="EMBL" id="CAI5796714.1"/>
    </source>
</evidence>
<keyword evidence="2" id="KW-1185">Reference proteome</keyword>
<accession>A0AA35LIC3</accession>
<protein>
    <submittedName>
        <fullName evidence="1">Uncharacterized protein</fullName>
    </submittedName>
</protein>
<name>A0AA35LIC3_9SAUR</name>
<dbReference type="AlphaFoldDB" id="A0AA35LIC3"/>
<reference evidence="1" key="1">
    <citation type="submission" date="2022-12" db="EMBL/GenBank/DDBJ databases">
        <authorList>
            <person name="Alioto T."/>
            <person name="Alioto T."/>
            <person name="Gomez Garrido J."/>
        </authorList>
    </citation>
    <scope>NUCLEOTIDE SEQUENCE</scope>
</reference>
<organism evidence="1 2">
    <name type="scientific">Podarcis lilfordi</name>
    <name type="common">Lilford's wall lizard</name>
    <dbReference type="NCBI Taxonomy" id="74358"/>
    <lineage>
        <taxon>Eukaryota</taxon>
        <taxon>Metazoa</taxon>
        <taxon>Chordata</taxon>
        <taxon>Craniata</taxon>
        <taxon>Vertebrata</taxon>
        <taxon>Euteleostomi</taxon>
        <taxon>Lepidosauria</taxon>
        <taxon>Squamata</taxon>
        <taxon>Bifurcata</taxon>
        <taxon>Unidentata</taxon>
        <taxon>Episquamata</taxon>
        <taxon>Laterata</taxon>
        <taxon>Lacertibaenia</taxon>
        <taxon>Lacertidae</taxon>
        <taxon>Podarcis</taxon>
    </lineage>
</organism>